<name>A0A1S2VE71_9BACT</name>
<evidence type="ECO:0000256" key="3">
    <source>
        <dbReference type="ARBA" id="ARBA00022729"/>
    </source>
</evidence>
<protein>
    <recommendedName>
        <fullName evidence="10">RagB/SusD family nutrient uptake outer membrane protein</fullName>
    </recommendedName>
</protein>
<dbReference type="InterPro" id="IPR012944">
    <property type="entry name" value="SusD_RagB_dom"/>
</dbReference>
<evidence type="ECO:0008006" key="10">
    <source>
        <dbReference type="Google" id="ProtNLM"/>
    </source>
</evidence>
<sequence length="556" mass="62721">MLKYIKYGMLAAGLILTLPACNDHYLERYPLEGPSAESFFSNESELLLAVNGAYKAMTYTPSDGMPVPLLLDVVTDISWDRNNSAWQQIGKGSHDSNNSFVVSVWKESYKTIARCNFILDNIDKLQGKMDAALFARYKAETRFVRAYTYHYLVSLFGEVPLVTHVLALSEAQIPKSPKAELVTFMLDELDQAAKDLPVSYDAKNNGRATKGAALATKARFALYNEKWDIAASAAKAVMDLNYHKLHTNFGELFSYKGQTATEIIFAFQYLKGTQTHATPQNLLSRNAQGASNKVPGQCMVDSYECTDGLSIDKSPLYNPKDPFKNRDPRLDFTMAVPGSNYFNFKFETHKDSVKTWNYNTTPATRIDNQDAIHAFATYTGYCWRKYTDMTDKDDRSNSEINAILIRYAEVLLIYAEAKIEANQLDQSVYDAINAVRQRVNMPAIKTGQSQAALRSAVRKERKYELANEGLRLFDIRRWKIADKVMPGNFLGRIPKGLLATAPKIDENGTPDYSVVPNRADMRVVEVRVFNTNRDYLWPIPNIETVTNKALTQNPGY</sequence>
<dbReference type="SUPFAM" id="SSF48452">
    <property type="entry name" value="TPR-like"/>
    <property type="match status" value="1"/>
</dbReference>
<feature type="domain" description="RagB/SusD" evidence="6">
    <location>
        <begin position="261"/>
        <end position="556"/>
    </location>
</feature>
<comment type="similarity">
    <text evidence="2">Belongs to the SusD family.</text>
</comment>
<evidence type="ECO:0000259" key="6">
    <source>
        <dbReference type="Pfam" id="PF07980"/>
    </source>
</evidence>
<reference evidence="8 9" key="1">
    <citation type="submission" date="2016-10" db="EMBL/GenBank/DDBJ databases">
        <title>Arsenicibacter rosenii gen. nov., sp. nov., an efficient arsenic-methylating bacterium isolated from an arsenic-contaminated paddy soil.</title>
        <authorList>
            <person name="Huang K."/>
        </authorList>
    </citation>
    <scope>NUCLEOTIDE SEQUENCE [LARGE SCALE GENOMIC DNA]</scope>
    <source>
        <strain evidence="8 9">SM-1</strain>
    </source>
</reference>
<keyword evidence="4" id="KW-0472">Membrane</keyword>
<evidence type="ECO:0000313" key="8">
    <source>
        <dbReference type="EMBL" id="OIN57002.1"/>
    </source>
</evidence>
<dbReference type="Gene3D" id="1.25.40.390">
    <property type="match status" value="1"/>
</dbReference>
<evidence type="ECO:0000256" key="4">
    <source>
        <dbReference type="ARBA" id="ARBA00023136"/>
    </source>
</evidence>
<gene>
    <name evidence="8" type="ORF">BLX24_21855</name>
</gene>
<evidence type="ECO:0000256" key="5">
    <source>
        <dbReference type="ARBA" id="ARBA00023237"/>
    </source>
</evidence>
<feature type="domain" description="SusD-like N-terminal" evidence="7">
    <location>
        <begin position="69"/>
        <end position="222"/>
    </location>
</feature>
<proteinExistence type="inferred from homology"/>
<keyword evidence="3" id="KW-0732">Signal</keyword>
<dbReference type="RefSeq" id="WP_071505344.1">
    <property type="nucleotide sequence ID" value="NZ_MORL01000016.1"/>
</dbReference>
<dbReference type="InterPro" id="IPR033985">
    <property type="entry name" value="SusD-like_N"/>
</dbReference>
<evidence type="ECO:0000256" key="2">
    <source>
        <dbReference type="ARBA" id="ARBA00006275"/>
    </source>
</evidence>
<evidence type="ECO:0000256" key="1">
    <source>
        <dbReference type="ARBA" id="ARBA00004442"/>
    </source>
</evidence>
<dbReference type="OrthoDB" id="621018at2"/>
<dbReference type="EMBL" id="MORL01000016">
    <property type="protein sequence ID" value="OIN57002.1"/>
    <property type="molecule type" value="Genomic_DNA"/>
</dbReference>
<keyword evidence="5" id="KW-0998">Cell outer membrane</keyword>
<comment type="subcellular location">
    <subcellularLocation>
        <location evidence="1">Cell outer membrane</location>
    </subcellularLocation>
</comment>
<organism evidence="8 9">
    <name type="scientific">Arsenicibacter rosenii</name>
    <dbReference type="NCBI Taxonomy" id="1750698"/>
    <lineage>
        <taxon>Bacteria</taxon>
        <taxon>Pseudomonadati</taxon>
        <taxon>Bacteroidota</taxon>
        <taxon>Cytophagia</taxon>
        <taxon>Cytophagales</taxon>
        <taxon>Spirosomataceae</taxon>
        <taxon>Arsenicibacter</taxon>
    </lineage>
</organism>
<evidence type="ECO:0000259" key="7">
    <source>
        <dbReference type="Pfam" id="PF14322"/>
    </source>
</evidence>
<keyword evidence="9" id="KW-1185">Reference proteome</keyword>
<dbReference type="Proteomes" id="UP000181790">
    <property type="component" value="Unassembled WGS sequence"/>
</dbReference>
<dbReference type="GO" id="GO:0009279">
    <property type="term" value="C:cell outer membrane"/>
    <property type="evidence" value="ECO:0007669"/>
    <property type="project" value="UniProtKB-SubCell"/>
</dbReference>
<dbReference type="InterPro" id="IPR011990">
    <property type="entry name" value="TPR-like_helical_dom_sf"/>
</dbReference>
<dbReference type="Pfam" id="PF14322">
    <property type="entry name" value="SusD-like_3"/>
    <property type="match status" value="1"/>
</dbReference>
<dbReference type="AlphaFoldDB" id="A0A1S2VE71"/>
<comment type="caution">
    <text evidence="8">The sequence shown here is derived from an EMBL/GenBank/DDBJ whole genome shotgun (WGS) entry which is preliminary data.</text>
</comment>
<evidence type="ECO:0000313" key="9">
    <source>
        <dbReference type="Proteomes" id="UP000181790"/>
    </source>
</evidence>
<dbReference type="Pfam" id="PF07980">
    <property type="entry name" value="SusD_RagB"/>
    <property type="match status" value="1"/>
</dbReference>
<accession>A0A1S2VE71</accession>
<dbReference type="CDD" id="cd08977">
    <property type="entry name" value="SusD"/>
    <property type="match status" value="1"/>
</dbReference>